<evidence type="ECO:0000259" key="2">
    <source>
        <dbReference type="Pfam" id="PF03495"/>
    </source>
</evidence>
<feature type="signal peptide" evidence="1">
    <location>
        <begin position="1"/>
        <end position="28"/>
    </location>
</feature>
<dbReference type="GO" id="GO:0051260">
    <property type="term" value="P:protein homooligomerization"/>
    <property type="evidence" value="ECO:0007669"/>
    <property type="project" value="InterPro"/>
</dbReference>
<protein>
    <recommendedName>
        <fullName evidence="2">Protective antigen Ca-binding domain-containing protein</fullName>
    </recommendedName>
</protein>
<name>A0AA91VAC7_9BACI</name>
<proteinExistence type="predicted"/>
<dbReference type="Proteomes" id="UP000221020">
    <property type="component" value="Unassembled WGS sequence"/>
</dbReference>
<evidence type="ECO:0000256" key="1">
    <source>
        <dbReference type="SAM" id="SignalP"/>
    </source>
</evidence>
<keyword evidence="1" id="KW-0732">Signal</keyword>
<reference evidence="3 4" key="1">
    <citation type="submission" date="2017-09" db="EMBL/GenBank/DDBJ databases">
        <title>Large-scale bioinformatics analysis of Bacillus genomes uncovers conserved roles of natural products in bacterial physiology.</title>
        <authorList>
            <consortium name="Agbiome Team Llc"/>
            <person name="Bleich R.M."/>
            <person name="Grubbs K.J."/>
            <person name="Santa Maria K.C."/>
            <person name="Allen S.E."/>
            <person name="Farag S."/>
            <person name="Shank E.A."/>
            <person name="Bowers A."/>
        </authorList>
    </citation>
    <scope>NUCLEOTIDE SEQUENCE [LARGE SCALE GENOMIC DNA]</scope>
    <source>
        <strain evidence="3 4">AFS092012</strain>
    </source>
</reference>
<evidence type="ECO:0000313" key="4">
    <source>
        <dbReference type="Proteomes" id="UP000221020"/>
    </source>
</evidence>
<accession>A0AA91VAC7</accession>
<evidence type="ECO:0000313" key="3">
    <source>
        <dbReference type="EMBL" id="PED81541.1"/>
    </source>
</evidence>
<comment type="caution">
    <text evidence="3">The sequence shown here is derived from an EMBL/GenBank/DDBJ whole genome shotgun (WGS) entry which is preliminary data.</text>
</comment>
<feature type="chain" id="PRO_5041693081" description="Protective antigen Ca-binding domain-containing protein" evidence="1">
    <location>
        <begin position="29"/>
        <end position="763"/>
    </location>
</feature>
<organism evidence="3 4">
    <name type="scientific">Bacillus pseudomycoides</name>
    <dbReference type="NCBI Taxonomy" id="64104"/>
    <lineage>
        <taxon>Bacteria</taxon>
        <taxon>Bacillati</taxon>
        <taxon>Bacillota</taxon>
        <taxon>Bacilli</taxon>
        <taxon>Bacillales</taxon>
        <taxon>Bacillaceae</taxon>
        <taxon>Bacillus</taxon>
        <taxon>Bacillus cereus group</taxon>
    </lineage>
</organism>
<dbReference type="SUPFAM" id="SSF56988">
    <property type="entry name" value="Anthrax protective antigen"/>
    <property type="match status" value="1"/>
</dbReference>
<dbReference type="AlphaFoldDB" id="A0AA91VAC7"/>
<sequence>MKKKKLKPAFAVLSSVTMALTLASPALADVNQPSPESKVEKFQENANVKEEKAVLGTDGKKGQISTEKIEVQNNDWDKDGIPNDLETNGYKIEFNYQTGKNEAQAWDPEKDKGKLKFITNPMSANSDGDPFTDDYEVAHFGSDSDTDFNPMVANMPNLQIGIKRIGVTPIKEITDSKGGSINKGWEKSVSTQHSFNVGLTVGGGVEGSAAGPTPKADASLNVGYGYSKTDTETESYSNNFDWSTATTVDTAKAAKVSLQLEYKNTGTASAENVSPHFNIRLGDKIINTVKATQDRYKAQHLSTEKGGRNKTEVLIDSLEGQADVNIYLTLDELKAVEQGALLSVEVLPTSTMDVSIEQDGEFKNLGDAGKYESRVNASTALLETDIGNQPKFRVYAPNGVGANTNLKLNEVLKHINVDSKKVNALVENYGGQRDVFEKNSLENIKEEAVTKGWRVGVFEQLQPPTLSYSAYDPIKKKLYAAVVPGLLGANNEITASFEKRNSKTTQQVTLVKNGNSYESKETVSLDQFDPSKEVTFEINDAQKKLPIQKISTAVKYNKEFDNLLVDNNGEFIVEGKPYYLKTSSSEIREGNVREEWHVSTLFQTVNGKYVHFNLKGNNWDGLRLGPKKQEIHGPDIEATSVIIERKGQSRPGEPIGKDEEVFLKFTNSTHGGYQYLNVGNGYDYSWLDQERNRSTIKLDKIPNQKSFYLKSDSTYITYRYNKWVGSVADNGIFPPVSLHENILTGEHTNSPDEKHKWELESIK</sequence>
<dbReference type="EMBL" id="NVOR01000060">
    <property type="protein sequence ID" value="PED81541.1"/>
    <property type="molecule type" value="Genomic_DNA"/>
</dbReference>
<feature type="domain" description="Protective antigen Ca-binding" evidence="2">
    <location>
        <begin position="75"/>
        <end position="138"/>
    </location>
</feature>
<dbReference type="Pfam" id="PF03495">
    <property type="entry name" value="Binary_toxB"/>
    <property type="match status" value="1"/>
</dbReference>
<dbReference type="Gene3D" id="2.60.120.240">
    <property type="entry name" value="Protective antigen, heptamerisation domain"/>
    <property type="match status" value="1"/>
</dbReference>
<dbReference type="InterPro" id="IPR035088">
    <property type="entry name" value="PA_Ca-bd"/>
</dbReference>
<gene>
    <name evidence="3" type="ORF">CON65_16500</name>
</gene>
<dbReference type="InterPro" id="IPR037149">
    <property type="entry name" value="PA_heptamer_dom_sf"/>
</dbReference>
<dbReference type="RefSeq" id="WP_097896190.1">
    <property type="nucleotide sequence ID" value="NZ_NVOR01000060.1"/>
</dbReference>
<dbReference type="Gene3D" id="3.90.182.10">
    <property type="entry name" value="Toxin - Anthrax Protective Antigen,domain 1"/>
    <property type="match status" value="1"/>
</dbReference>